<keyword evidence="9" id="KW-0472">Membrane</keyword>
<dbReference type="Gene3D" id="3.40.50.300">
    <property type="entry name" value="P-loop containing nucleotide triphosphate hydrolases"/>
    <property type="match status" value="1"/>
</dbReference>
<keyword evidence="5" id="KW-0547">Nucleotide-binding</keyword>
<dbReference type="PANTHER" id="PTHR11711">
    <property type="entry name" value="ADP RIBOSYLATION FACTOR-RELATED"/>
    <property type="match status" value="1"/>
</dbReference>
<feature type="compositionally biased region" description="Polar residues" evidence="11">
    <location>
        <begin position="77"/>
        <end position="86"/>
    </location>
</feature>
<dbReference type="SMART" id="SM00382">
    <property type="entry name" value="AAA"/>
    <property type="match status" value="1"/>
</dbReference>
<dbReference type="InterPro" id="IPR027417">
    <property type="entry name" value="P-loop_NTPase"/>
</dbReference>
<dbReference type="Proteomes" id="UP000799421">
    <property type="component" value="Unassembled WGS sequence"/>
</dbReference>
<evidence type="ECO:0000256" key="11">
    <source>
        <dbReference type="SAM" id="MobiDB-lite"/>
    </source>
</evidence>
<accession>A0A6A7CA37</accession>
<evidence type="ECO:0000256" key="10">
    <source>
        <dbReference type="ARBA" id="ARBA00023170"/>
    </source>
</evidence>
<evidence type="ECO:0000256" key="6">
    <source>
        <dbReference type="ARBA" id="ARBA00022824"/>
    </source>
</evidence>
<sequence>MADFRALITWSLSGSLASFLLPLLLVILLPPLIHFLLYYTRTRSSSPSGTHILLLGPSGAGKTALLVRLAGESGETRTSITGNKIETSLGGEGRNTTSDTKEENNTKGEGAYRSINDPLSPTKTKVIVEDTPGHPKLRPLALNSLAKATTNIIFVVDSSHPASPSTAEFLYQILDSLLRRGAKARVCILANKQDLFTALPVQRVGEVLEEGVQRVVQGRVASRALEFEGENEGWDASRGFSFEGLGEDGVLVEVRGCEAMSEGGVRGVREWALEGRGG</sequence>
<dbReference type="OrthoDB" id="41266at2759"/>
<keyword evidence="6" id="KW-0256">Endoplasmic reticulum</keyword>
<dbReference type="InterPro" id="IPR003593">
    <property type="entry name" value="AAA+_ATPase"/>
</dbReference>
<dbReference type="EMBL" id="MU005957">
    <property type="protein sequence ID" value="KAF2864391.1"/>
    <property type="molecule type" value="Genomic_DNA"/>
</dbReference>
<evidence type="ECO:0000256" key="7">
    <source>
        <dbReference type="ARBA" id="ARBA00022989"/>
    </source>
</evidence>
<keyword evidence="8" id="KW-0342">GTP-binding</keyword>
<evidence type="ECO:0000256" key="2">
    <source>
        <dbReference type="ARBA" id="ARBA00005619"/>
    </source>
</evidence>
<dbReference type="SUPFAM" id="SSF52540">
    <property type="entry name" value="P-loop containing nucleoside triphosphate hydrolases"/>
    <property type="match status" value="1"/>
</dbReference>
<name>A0A6A7CA37_9PEZI</name>
<evidence type="ECO:0000256" key="1">
    <source>
        <dbReference type="ARBA" id="ARBA00004389"/>
    </source>
</evidence>
<keyword evidence="14" id="KW-1185">Reference proteome</keyword>
<gene>
    <name evidence="13" type="ORF">K470DRAFT_292066</name>
</gene>
<evidence type="ECO:0000256" key="9">
    <source>
        <dbReference type="ARBA" id="ARBA00023136"/>
    </source>
</evidence>
<dbReference type="Pfam" id="PF09439">
    <property type="entry name" value="SRPRB"/>
    <property type="match status" value="1"/>
</dbReference>
<dbReference type="InterPro" id="IPR019009">
    <property type="entry name" value="SRP_receptor_beta_su"/>
</dbReference>
<dbReference type="GO" id="GO:0005525">
    <property type="term" value="F:GTP binding"/>
    <property type="evidence" value="ECO:0007669"/>
    <property type="project" value="UniProtKB-KW"/>
</dbReference>
<keyword evidence="4" id="KW-0812">Transmembrane</keyword>
<evidence type="ECO:0000313" key="13">
    <source>
        <dbReference type="EMBL" id="KAF2864391.1"/>
    </source>
</evidence>
<feature type="domain" description="AAA+ ATPase" evidence="12">
    <location>
        <begin position="48"/>
        <end position="214"/>
    </location>
</feature>
<protein>
    <recommendedName>
        <fullName evidence="3">Signal recognition particle receptor subunit beta</fullName>
    </recommendedName>
</protein>
<organism evidence="13 14">
    <name type="scientific">Piedraia hortae CBS 480.64</name>
    <dbReference type="NCBI Taxonomy" id="1314780"/>
    <lineage>
        <taxon>Eukaryota</taxon>
        <taxon>Fungi</taxon>
        <taxon>Dikarya</taxon>
        <taxon>Ascomycota</taxon>
        <taxon>Pezizomycotina</taxon>
        <taxon>Dothideomycetes</taxon>
        <taxon>Dothideomycetidae</taxon>
        <taxon>Capnodiales</taxon>
        <taxon>Piedraiaceae</taxon>
        <taxon>Piedraia</taxon>
    </lineage>
</organism>
<feature type="region of interest" description="Disordered" evidence="11">
    <location>
        <begin position="77"/>
        <end position="115"/>
    </location>
</feature>
<dbReference type="AlphaFoldDB" id="A0A6A7CA37"/>
<evidence type="ECO:0000256" key="5">
    <source>
        <dbReference type="ARBA" id="ARBA00022741"/>
    </source>
</evidence>
<keyword evidence="7" id="KW-1133">Transmembrane helix</keyword>
<comment type="similarity">
    <text evidence="2">Belongs to the SRP receptor beta subunit family.</text>
</comment>
<evidence type="ECO:0000256" key="8">
    <source>
        <dbReference type="ARBA" id="ARBA00023134"/>
    </source>
</evidence>
<keyword evidence="10" id="KW-0675">Receptor</keyword>
<evidence type="ECO:0000259" key="12">
    <source>
        <dbReference type="SMART" id="SM00382"/>
    </source>
</evidence>
<evidence type="ECO:0000256" key="4">
    <source>
        <dbReference type="ARBA" id="ARBA00022692"/>
    </source>
</evidence>
<reference evidence="13" key="1">
    <citation type="journal article" date="2020" name="Stud. Mycol.">
        <title>101 Dothideomycetes genomes: a test case for predicting lifestyles and emergence of pathogens.</title>
        <authorList>
            <person name="Haridas S."/>
            <person name="Albert R."/>
            <person name="Binder M."/>
            <person name="Bloem J."/>
            <person name="Labutti K."/>
            <person name="Salamov A."/>
            <person name="Andreopoulos B."/>
            <person name="Baker S."/>
            <person name="Barry K."/>
            <person name="Bills G."/>
            <person name="Bluhm B."/>
            <person name="Cannon C."/>
            <person name="Castanera R."/>
            <person name="Culley D."/>
            <person name="Daum C."/>
            <person name="Ezra D."/>
            <person name="Gonzalez J."/>
            <person name="Henrissat B."/>
            <person name="Kuo A."/>
            <person name="Liang C."/>
            <person name="Lipzen A."/>
            <person name="Lutzoni F."/>
            <person name="Magnuson J."/>
            <person name="Mondo S."/>
            <person name="Nolan M."/>
            <person name="Ohm R."/>
            <person name="Pangilinan J."/>
            <person name="Park H.-J."/>
            <person name="Ramirez L."/>
            <person name="Alfaro M."/>
            <person name="Sun H."/>
            <person name="Tritt A."/>
            <person name="Yoshinaga Y."/>
            <person name="Zwiers L.-H."/>
            <person name="Turgeon B."/>
            <person name="Goodwin S."/>
            <person name="Spatafora J."/>
            <person name="Crous P."/>
            <person name="Grigoriev I."/>
        </authorList>
    </citation>
    <scope>NUCLEOTIDE SEQUENCE</scope>
    <source>
        <strain evidence="13">CBS 480.64</strain>
    </source>
</reference>
<evidence type="ECO:0000313" key="14">
    <source>
        <dbReference type="Proteomes" id="UP000799421"/>
    </source>
</evidence>
<evidence type="ECO:0000256" key="3">
    <source>
        <dbReference type="ARBA" id="ARBA00020256"/>
    </source>
</evidence>
<proteinExistence type="inferred from homology"/>
<comment type="subcellular location">
    <subcellularLocation>
        <location evidence="1">Endoplasmic reticulum membrane</location>
        <topology evidence="1">Single-pass membrane protein</topology>
    </subcellularLocation>
</comment>
<dbReference type="InterPro" id="IPR024156">
    <property type="entry name" value="Small_GTPase_ARF"/>
</dbReference>
<dbReference type="GO" id="GO:0005789">
    <property type="term" value="C:endoplasmic reticulum membrane"/>
    <property type="evidence" value="ECO:0007669"/>
    <property type="project" value="UniProtKB-SubCell"/>
</dbReference>